<dbReference type="EMBL" id="BDGX01000037">
    <property type="protein sequence ID" value="GAV53705.1"/>
    <property type="molecule type" value="Genomic_DNA"/>
</dbReference>
<dbReference type="InterPro" id="IPR003347">
    <property type="entry name" value="JmjC_dom"/>
</dbReference>
<dbReference type="SMART" id="SM00558">
    <property type="entry name" value="JmjC"/>
    <property type="match status" value="1"/>
</dbReference>
<feature type="region of interest" description="Disordered" evidence="1">
    <location>
        <begin position="149"/>
        <end position="168"/>
    </location>
</feature>
<comment type="caution">
    <text evidence="3">The sequence shown here is derived from an EMBL/GenBank/DDBJ whole genome shotgun (WGS) entry which is preliminary data.</text>
</comment>
<dbReference type="Proteomes" id="UP000187013">
    <property type="component" value="Unassembled WGS sequence"/>
</dbReference>
<dbReference type="PANTHER" id="PTHR12461">
    <property type="entry name" value="HYPOXIA-INDUCIBLE FACTOR 1 ALPHA INHIBITOR-RELATED"/>
    <property type="match status" value="1"/>
</dbReference>
<dbReference type="PANTHER" id="PTHR12461:SF100">
    <property type="entry name" value="JMJC DOMAIN-CONTAINING PROTEIN 4"/>
    <property type="match status" value="1"/>
</dbReference>
<reference evidence="3 4" key="1">
    <citation type="submission" date="2016-08" db="EMBL/GenBank/DDBJ databases">
        <title>Draft genome sequence of allopolyploid Zygosaccharomyces rouxii.</title>
        <authorList>
            <person name="Watanabe J."/>
            <person name="Uehara K."/>
            <person name="Mogi Y."/>
            <person name="Tsukioka Y."/>
        </authorList>
    </citation>
    <scope>NUCLEOTIDE SEQUENCE [LARGE SCALE GENOMIC DNA]</scope>
    <source>
        <strain evidence="3 4">NBRC 110957</strain>
    </source>
</reference>
<feature type="compositionally biased region" description="Polar residues" evidence="1">
    <location>
        <begin position="1"/>
        <end position="15"/>
    </location>
</feature>
<sequence length="516" mass="59090">MKRSNQQEPDQNSGNVKVRADLDSKFHKSYTGYRPLEQGTAVVDTITLPRTDEEVKSFFDQYVDARKPCKILGVSPEYFPQDKLKPDRIADYLPSDEILTVETKKDGGFGSGAKRVKMTFGQFMSKLNQEGEHNLYLTTQYYEDDPNAVDSQAETDEEEKDQVLSDGDDSVTLQDMHDDFEQLEGAQEEEDVEDYEEFEMRLRELYQPPMTNLVKVLPETPDFLNYLIPQQINIWIGATSTIYNKDSDNSWLSKFNPKKEKLGLGRNIPGGGSSSGLHHDHADNVYIPVSGRKRFTLFAPSDAAKMYTVGNIREIYHSGVIDYIPDSRAPAWRQLRDDGAILAEVYKFLLETSSDQEINDEERESYKKFIESDEIQSERELPSGLDPPSFSQIPPSVVHADKIKDETLRDKIIKASKEIWPLFQSARRLTVELEPGEMLYLPAGWFHEVTSFGDSSKSSDVHIAVNYWFVPPTGHQVENVYDHKDVYWPKDFELTKKALAWARSEEGEDDDEEEEE</sequence>
<dbReference type="InterPro" id="IPR041667">
    <property type="entry name" value="Cupin_8"/>
</dbReference>
<gene>
    <name evidence="3" type="ORF">ZYGR_0AK02070</name>
</gene>
<dbReference type="Gene3D" id="2.60.120.650">
    <property type="entry name" value="Cupin"/>
    <property type="match status" value="1"/>
</dbReference>
<proteinExistence type="predicted"/>
<dbReference type="Pfam" id="PF13621">
    <property type="entry name" value="Cupin_8"/>
    <property type="match status" value="1"/>
</dbReference>
<evidence type="ECO:0000256" key="1">
    <source>
        <dbReference type="SAM" id="MobiDB-lite"/>
    </source>
</evidence>
<dbReference type="PROSITE" id="PS51184">
    <property type="entry name" value="JMJC"/>
    <property type="match status" value="1"/>
</dbReference>
<accession>A0A1Q3ADJ7</accession>
<protein>
    <recommendedName>
        <fullName evidence="2">JmjC domain-containing protein</fullName>
    </recommendedName>
</protein>
<dbReference type="AlphaFoldDB" id="A0A1Q3ADJ7"/>
<name>A0A1Q3ADJ7_ZYGRO</name>
<feature type="region of interest" description="Disordered" evidence="1">
    <location>
        <begin position="1"/>
        <end position="22"/>
    </location>
</feature>
<dbReference type="SUPFAM" id="SSF51197">
    <property type="entry name" value="Clavaminate synthase-like"/>
    <property type="match status" value="1"/>
</dbReference>
<evidence type="ECO:0000313" key="3">
    <source>
        <dbReference type="EMBL" id="GAV53705.1"/>
    </source>
</evidence>
<organism evidence="3 4">
    <name type="scientific">Zygosaccharomyces rouxii</name>
    <dbReference type="NCBI Taxonomy" id="4956"/>
    <lineage>
        <taxon>Eukaryota</taxon>
        <taxon>Fungi</taxon>
        <taxon>Dikarya</taxon>
        <taxon>Ascomycota</taxon>
        <taxon>Saccharomycotina</taxon>
        <taxon>Saccharomycetes</taxon>
        <taxon>Saccharomycetales</taxon>
        <taxon>Saccharomycetaceae</taxon>
        <taxon>Zygosaccharomyces</taxon>
    </lineage>
</organism>
<dbReference type="InterPro" id="IPR014710">
    <property type="entry name" value="RmlC-like_jellyroll"/>
</dbReference>
<feature type="compositionally biased region" description="Acidic residues" evidence="1">
    <location>
        <begin position="149"/>
        <end position="160"/>
    </location>
</feature>
<dbReference type="OrthoDB" id="415358at2759"/>
<feature type="domain" description="JmjC" evidence="2">
    <location>
        <begin position="206"/>
        <end position="484"/>
    </location>
</feature>
<evidence type="ECO:0000313" key="4">
    <source>
        <dbReference type="Proteomes" id="UP000187013"/>
    </source>
</evidence>
<dbReference type="Gene3D" id="2.60.120.10">
    <property type="entry name" value="Jelly Rolls"/>
    <property type="match status" value="1"/>
</dbReference>
<evidence type="ECO:0000259" key="2">
    <source>
        <dbReference type="PROSITE" id="PS51184"/>
    </source>
</evidence>